<sequence>MAILHQKKNGGYYIGYKLGWKESPRRCTVEEKGVAFLRTQLEHLPTYHDTNGLPISDKLFETLKERQWLIFGTNVGDEVVKGSAPKLLNLACLETSGGWELKVVCPKIPNEWVQAEYLLRTKTHSLYIKDHRMQHSITHVVNYLASKNKPLCTIRPQEEDYQVEVVDWPRDWNAKERFGNKITGLSTRGTLFHGPDKQGIRLQPQDLVYPDRDYYFVAPANTSLPSELHVEDLGTIHIQNKVTNLRSWQAWKINFQENENGDPPQRIRDWLEELNYTLREVPWKLTLVSPPALHYTPHHVPIIEQHKEIILAAHHSINSQHSEEEIELKIATPQGHILNQGRYILQENSYIVLSLPQPGNYLIKATEARIQPLEIKISSTNPRLMEIVDPLTVIFETENHAYKYIAFDKQNTQRDYYDEQLEPSDLEGDLKFTIQCPVPLDITWRIEDKAIQRKRQISAKDAAKKLSEEIEWILEDGGLFNVRLDAGSFGLIKLQIEAPSSVQLSHKTMLTRKMRWLSEVISSENSLDTQYVPMPPLLKDYLSQCDTSIERDKLISLTRIPTGFLGHMIMLTRLTK</sequence>
<keyword evidence="2" id="KW-1185">Reference proteome</keyword>
<evidence type="ECO:0000313" key="1">
    <source>
        <dbReference type="EMBL" id="GER89766.1"/>
    </source>
</evidence>
<evidence type="ECO:0000313" key="2">
    <source>
        <dbReference type="Proteomes" id="UP000326912"/>
    </source>
</evidence>
<name>A0A5J4KX37_9CHLR</name>
<protein>
    <submittedName>
        <fullName evidence="1">Uncharacterized protein</fullName>
    </submittedName>
</protein>
<organism evidence="1 2">
    <name type="scientific">Dictyobacter vulcani</name>
    <dbReference type="NCBI Taxonomy" id="2607529"/>
    <lineage>
        <taxon>Bacteria</taxon>
        <taxon>Bacillati</taxon>
        <taxon>Chloroflexota</taxon>
        <taxon>Ktedonobacteria</taxon>
        <taxon>Ktedonobacterales</taxon>
        <taxon>Dictyobacteraceae</taxon>
        <taxon>Dictyobacter</taxon>
    </lineage>
</organism>
<gene>
    <name evidence="1" type="ORF">KDW_39280</name>
</gene>
<reference evidence="1 2" key="1">
    <citation type="submission" date="2019-10" db="EMBL/GenBank/DDBJ databases">
        <title>Dictyobacter vulcani sp. nov., within the class Ktedonobacteria, isolated from soil of volcanic Mt. Zao.</title>
        <authorList>
            <person name="Zheng Y."/>
            <person name="Wang C.M."/>
            <person name="Sakai Y."/>
            <person name="Abe K."/>
            <person name="Yokota A."/>
            <person name="Yabe S."/>
        </authorList>
    </citation>
    <scope>NUCLEOTIDE SEQUENCE [LARGE SCALE GENOMIC DNA]</scope>
    <source>
        <strain evidence="1 2">W12</strain>
    </source>
</reference>
<comment type="caution">
    <text evidence="1">The sequence shown here is derived from an EMBL/GenBank/DDBJ whole genome shotgun (WGS) entry which is preliminary data.</text>
</comment>
<dbReference type="EMBL" id="BKZW01000002">
    <property type="protein sequence ID" value="GER89766.1"/>
    <property type="molecule type" value="Genomic_DNA"/>
</dbReference>
<dbReference type="Proteomes" id="UP000326912">
    <property type="component" value="Unassembled WGS sequence"/>
</dbReference>
<proteinExistence type="predicted"/>
<dbReference type="RefSeq" id="WP_151757613.1">
    <property type="nucleotide sequence ID" value="NZ_BKZW01000002.1"/>
</dbReference>
<dbReference type="AlphaFoldDB" id="A0A5J4KX37"/>
<accession>A0A5J4KX37</accession>